<evidence type="ECO:0000256" key="2">
    <source>
        <dbReference type="ARBA" id="ARBA00009809"/>
    </source>
</evidence>
<evidence type="ECO:0000256" key="3">
    <source>
        <dbReference type="ARBA" id="ARBA00012756"/>
    </source>
</evidence>
<dbReference type="InterPro" id="IPR001944">
    <property type="entry name" value="Glycoside_Hdrlase_35"/>
</dbReference>
<dbReference type="PANTHER" id="PTHR23421">
    <property type="entry name" value="BETA-GALACTOSIDASE RELATED"/>
    <property type="match status" value="1"/>
</dbReference>
<accession>A0ABC8U879</accession>
<feature type="domain" description="Glycoside hydrolase 35 catalytic" evidence="4">
    <location>
        <begin position="1"/>
        <end position="71"/>
    </location>
</feature>
<protein>
    <recommendedName>
        <fullName evidence="3">beta-galactosidase</fullName>
        <ecNumber evidence="3">3.2.1.23</ecNumber>
    </recommendedName>
</protein>
<reference evidence="5 6" key="1">
    <citation type="submission" date="2024-02" db="EMBL/GenBank/DDBJ databases">
        <authorList>
            <person name="Vignale AGUSTIN F."/>
            <person name="Sosa J E."/>
            <person name="Modenutti C."/>
        </authorList>
    </citation>
    <scope>NUCLEOTIDE SEQUENCE [LARGE SCALE GENOMIC DNA]</scope>
</reference>
<name>A0ABC8U879_9AQUA</name>
<comment type="catalytic activity">
    <reaction evidence="1">
        <text>Hydrolysis of terminal non-reducing beta-D-galactose residues in beta-D-galactosides.</text>
        <dbReference type="EC" id="3.2.1.23"/>
    </reaction>
</comment>
<dbReference type="Proteomes" id="UP001642360">
    <property type="component" value="Unassembled WGS sequence"/>
</dbReference>
<evidence type="ECO:0000313" key="6">
    <source>
        <dbReference type="Proteomes" id="UP001642360"/>
    </source>
</evidence>
<sequence>MWPDLIAKSKEGGADVIETYAFWNGHEPLRGQYNFEGEYDIVKFVKLVGSSGLYFFLRIGPYICAEWNFGATKYNSMNEHNEGCNILDLRSELQSSNERRACCRKVHKRDLTS</sequence>
<dbReference type="PRINTS" id="PR00742">
    <property type="entry name" value="GLHYDRLASE35"/>
</dbReference>
<dbReference type="InterPro" id="IPR031330">
    <property type="entry name" value="Gly_Hdrlase_35_cat"/>
</dbReference>
<evidence type="ECO:0000313" key="5">
    <source>
        <dbReference type="EMBL" id="CAK9177545.1"/>
    </source>
</evidence>
<dbReference type="Gene3D" id="3.20.20.80">
    <property type="entry name" value="Glycosidases"/>
    <property type="match status" value="1"/>
</dbReference>
<gene>
    <name evidence="5" type="ORF">ILEXP_LOCUS47434</name>
</gene>
<dbReference type="EMBL" id="CAUOFW020007069">
    <property type="protein sequence ID" value="CAK9177545.1"/>
    <property type="molecule type" value="Genomic_DNA"/>
</dbReference>
<organism evidence="5 6">
    <name type="scientific">Ilex paraguariensis</name>
    <name type="common">yerba mate</name>
    <dbReference type="NCBI Taxonomy" id="185542"/>
    <lineage>
        <taxon>Eukaryota</taxon>
        <taxon>Viridiplantae</taxon>
        <taxon>Streptophyta</taxon>
        <taxon>Embryophyta</taxon>
        <taxon>Tracheophyta</taxon>
        <taxon>Spermatophyta</taxon>
        <taxon>Magnoliopsida</taxon>
        <taxon>eudicotyledons</taxon>
        <taxon>Gunneridae</taxon>
        <taxon>Pentapetalae</taxon>
        <taxon>asterids</taxon>
        <taxon>campanulids</taxon>
        <taxon>Aquifoliales</taxon>
        <taxon>Aquifoliaceae</taxon>
        <taxon>Ilex</taxon>
    </lineage>
</organism>
<keyword evidence="6" id="KW-1185">Reference proteome</keyword>
<dbReference type="InterPro" id="IPR017853">
    <property type="entry name" value="GH"/>
</dbReference>
<comment type="caution">
    <text evidence="5">The sequence shown here is derived from an EMBL/GenBank/DDBJ whole genome shotgun (WGS) entry which is preliminary data.</text>
</comment>
<proteinExistence type="inferred from homology"/>
<dbReference type="EC" id="3.2.1.23" evidence="3"/>
<evidence type="ECO:0000259" key="4">
    <source>
        <dbReference type="Pfam" id="PF01301"/>
    </source>
</evidence>
<dbReference type="SUPFAM" id="SSF51445">
    <property type="entry name" value="(Trans)glycosidases"/>
    <property type="match status" value="1"/>
</dbReference>
<dbReference type="GO" id="GO:0004565">
    <property type="term" value="F:beta-galactosidase activity"/>
    <property type="evidence" value="ECO:0007669"/>
    <property type="project" value="UniProtKB-EC"/>
</dbReference>
<evidence type="ECO:0000256" key="1">
    <source>
        <dbReference type="ARBA" id="ARBA00001412"/>
    </source>
</evidence>
<dbReference type="AlphaFoldDB" id="A0ABC8U879"/>
<dbReference type="Pfam" id="PF01301">
    <property type="entry name" value="Glyco_hydro_35"/>
    <property type="match status" value="1"/>
</dbReference>
<comment type="similarity">
    <text evidence="2">Belongs to the glycosyl hydrolase 35 family.</text>
</comment>